<sequence>MSALSKTEGEHYSATSQQLTQIDGTVKGLQTNYTALVNKDNEITQTLTNYKQTIDQNTAKIQKIKRLLMER</sequence>
<protein>
    <submittedName>
        <fullName evidence="1">Uncharacterized protein</fullName>
    </submittedName>
</protein>
<evidence type="ECO:0000313" key="2">
    <source>
        <dbReference type="Proteomes" id="UP000394068"/>
    </source>
</evidence>
<name>A0A4U9YYQ7_9STRE</name>
<dbReference type="AlphaFoldDB" id="A0A4U9YYQ7"/>
<evidence type="ECO:0000313" key="1">
    <source>
        <dbReference type="EMBL" id="VTS32066.1"/>
    </source>
</evidence>
<proteinExistence type="predicted"/>
<dbReference type="Proteomes" id="UP000394068">
    <property type="component" value="Unassembled WGS sequence"/>
</dbReference>
<accession>A0A4U9YYQ7</accession>
<dbReference type="EMBL" id="CABEHT010000003">
    <property type="protein sequence ID" value="VTS32066.1"/>
    <property type="molecule type" value="Genomic_DNA"/>
</dbReference>
<gene>
    <name evidence="1" type="ORF">NCTC5386_02206</name>
</gene>
<organism evidence="1 2">
    <name type="scientific">Streptococcus pseudoporcinus</name>
    <dbReference type="NCBI Taxonomy" id="361101"/>
    <lineage>
        <taxon>Bacteria</taxon>
        <taxon>Bacillati</taxon>
        <taxon>Bacillota</taxon>
        <taxon>Bacilli</taxon>
        <taxon>Lactobacillales</taxon>
        <taxon>Streptococcaceae</taxon>
        <taxon>Streptococcus</taxon>
    </lineage>
</organism>
<reference evidence="1 2" key="1">
    <citation type="submission" date="2019-05" db="EMBL/GenBank/DDBJ databases">
        <authorList>
            <consortium name="Pathogen Informatics"/>
        </authorList>
    </citation>
    <scope>NUCLEOTIDE SEQUENCE [LARGE SCALE GENOMIC DNA]</scope>
    <source>
        <strain evidence="1 2">NCTC5386</strain>
    </source>
</reference>